<dbReference type="Proteomes" id="UP001240236">
    <property type="component" value="Unassembled WGS sequence"/>
</dbReference>
<feature type="transmembrane region" description="Helical" evidence="5">
    <location>
        <begin position="297"/>
        <end position="315"/>
    </location>
</feature>
<evidence type="ECO:0000256" key="4">
    <source>
        <dbReference type="ARBA" id="ARBA00023136"/>
    </source>
</evidence>
<accession>A0AAE3VZF5</accession>
<feature type="transmembrane region" description="Helical" evidence="5">
    <location>
        <begin position="246"/>
        <end position="267"/>
    </location>
</feature>
<keyword evidence="8" id="KW-1185">Reference proteome</keyword>
<dbReference type="InterPro" id="IPR011701">
    <property type="entry name" value="MFS"/>
</dbReference>
<feature type="transmembrane region" description="Helical" evidence="5">
    <location>
        <begin position="168"/>
        <end position="187"/>
    </location>
</feature>
<feature type="transmembrane region" description="Helical" evidence="5">
    <location>
        <begin position="101"/>
        <end position="122"/>
    </location>
</feature>
<keyword evidence="4 5" id="KW-0472">Membrane</keyword>
<reference evidence="7 8" key="1">
    <citation type="submission" date="2023-07" db="EMBL/GenBank/DDBJ databases">
        <title>Sequencing the genomes of 1000 actinobacteria strains.</title>
        <authorList>
            <person name="Klenk H.-P."/>
        </authorList>
    </citation>
    <scope>NUCLEOTIDE SEQUENCE [LARGE SCALE GENOMIC DNA]</scope>
    <source>
        <strain evidence="7 8">DSM 44709</strain>
    </source>
</reference>
<dbReference type="GO" id="GO:0005886">
    <property type="term" value="C:plasma membrane"/>
    <property type="evidence" value="ECO:0007669"/>
    <property type="project" value="UniProtKB-SubCell"/>
</dbReference>
<sequence>MGLRAYGSVLRVRGVVALLLIGFLARIPITATSMALTLHVVDEQGRGYAAAGLVGAAMTVGSAVGAPWLGRWADRVGMRPVIVLTGVAGSAFWLLSPRLTFAWLLAAAALGGLLTLPAFSIVRQALTAMVPEEQRRQAFSLDAMTVELSYMAGPAGAVLLATTVSPTAAMIAIGAGLAVSAVLLGLLNPPVRAAHEAPASDAPAVPRRAWLRPPMLMAYAIAAASTLVLAGTDVATVAVLRDGGEVAWTGLVLGVWAAASLAGGFVYGTLPRPLGAVALLAGLSALTVPVGLAGGNWWLLALALIPAGALCAPTLTATTEQVSAIAPASVRGEALGLHGSSLTVGMAIGAPLTGAVIDAFGGGWGFAAVGFAGLLIALAALPVVRRTRTDPALPVEHAETAPASLATKA</sequence>
<evidence type="ECO:0000256" key="5">
    <source>
        <dbReference type="SAM" id="Phobius"/>
    </source>
</evidence>
<feature type="domain" description="Major facilitator superfamily (MFS) profile" evidence="6">
    <location>
        <begin position="14"/>
        <end position="388"/>
    </location>
</feature>
<dbReference type="EMBL" id="JAUSUZ010000001">
    <property type="protein sequence ID" value="MDQ0366594.1"/>
    <property type="molecule type" value="Genomic_DNA"/>
</dbReference>
<dbReference type="GO" id="GO:0022857">
    <property type="term" value="F:transmembrane transporter activity"/>
    <property type="evidence" value="ECO:0007669"/>
    <property type="project" value="InterPro"/>
</dbReference>
<dbReference type="Pfam" id="PF07690">
    <property type="entry name" value="MFS_1"/>
    <property type="match status" value="1"/>
</dbReference>
<dbReference type="PROSITE" id="PS50850">
    <property type="entry name" value="MFS"/>
    <property type="match status" value="1"/>
</dbReference>
<proteinExistence type="predicted"/>
<comment type="caution">
    <text evidence="7">The sequence shown here is derived from an EMBL/GenBank/DDBJ whole genome shotgun (WGS) entry which is preliminary data.</text>
</comment>
<name>A0AAE3VZF5_9ACTN</name>
<feature type="transmembrane region" description="Helical" evidence="5">
    <location>
        <begin position="216"/>
        <end position="240"/>
    </location>
</feature>
<evidence type="ECO:0000256" key="3">
    <source>
        <dbReference type="ARBA" id="ARBA00022989"/>
    </source>
</evidence>
<dbReference type="RefSeq" id="WP_307240045.1">
    <property type="nucleotide sequence ID" value="NZ_JAUSUZ010000001.1"/>
</dbReference>
<feature type="transmembrane region" description="Helical" evidence="5">
    <location>
        <begin position="363"/>
        <end position="384"/>
    </location>
</feature>
<gene>
    <name evidence="7" type="ORF">J2S42_003263</name>
</gene>
<feature type="transmembrane region" description="Helical" evidence="5">
    <location>
        <begin position="12"/>
        <end position="36"/>
    </location>
</feature>
<dbReference type="InterPro" id="IPR036259">
    <property type="entry name" value="MFS_trans_sf"/>
</dbReference>
<evidence type="ECO:0000313" key="7">
    <source>
        <dbReference type="EMBL" id="MDQ0366594.1"/>
    </source>
</evidence>
<organism evidence="7 8">
    <name type="scientific">Catenuloplanes indicus</name>
    <dbReference type="NCBI Taxonomy" id="137267"/>
    <lineage>
        <taxon>Bacteria</taxon>
        <taxon>Bacillati</taxon>
        <taxon>Actinomycetota</taxon>
        <taxon>Actinomycetes</taxon>
        <taxon>Micromonosporales</taxon>
        <taxon>Micromonosporaceae</taxon>
        <taxon>Catenuloplanes</taxon>
    </lineage>
</organism>
<keyword evidence="2 5" id="KW-0812">Transmembrane</keyword>
<feature type="transmembrane region" description="Helical" evidence="5">
    <location>
        <begin position="48"/>
        <end position="69"/>
    </location>
</feature>
<comment type="subcellular location">
    <subcellularLocation>
        <location evidence="1">Cell membrane</location>
        <topology evidence="1">Multi-pass membrane protein</topology>
    </subcellularLocation>
</comment>
<evidence type="ECO:0000256" key="2">
    <source>
        <dbReference type="ARBA" id="ARBA00022692"/>
    </source>
</evidence>
<dbReference type="AlphaFoldDB" id="A0AAE3VZF5"/>
<protein>
    <submittedName>
        <fullName evidence="7">MFS family permease</fullName>
    </submittedName>
</protein>
<dbReference type="SUPFAM" id="SSF103473">
    <property type="entry name" value="MFS general substrate transporter"/>
    <property type="match status" value="1"/>
</dbReference>
<feature type="transmembrane region" description="Helical" evidence="5">
    <location>
        <begin position="274"/>
        <end position="291"/>
    </location>
</feature>
<evidence type="ECO:0000259" key="6">
    <source>
        <dbReference type="PROSITE" id="PS50850"/>
    </source>
</evidence>
<dbReference type="Gene3D" id="1.20.1250.20">
    <property type="entry name" value="MFS general substrate transporter like domains"/>
    <property type="match status" value="1"/>
</dbReference>
<feature type="transmembrane region" description="Helical" evidence="5">
    <location>
        <begin position="76"/>
        <end position="95"/>
    </location>
</feature>
<dbReference type="InterPro" id="IPR020846">
    <property type="entry name" value="MFS_dom"/>
</dbReference>
<keyword evidence="3 5" id="KW-1133">Transmembrane helix</keyword>
<feature type="transmembrane region" description="Helical" evidence="5">
    <location>
        <begin position="143"/>
        <end position="162"/>
    </location>
</feature>
<evidence type="ECO:0000313" key="8">
    <source>
        <dbReference type="Proteomes" id="UP001240236"/>
    </source>
</evidence>
<evidence type="ECO:0000256" key="1">
    <source>
        <dbReference type="ARBA" id="ARBA00004651"/>
    </source>
</evidence>
<dbReference type="PANTHER" id="PTHR23542">
    <property type="match status" value="1"/>
</dbReference>
<dbReference type="PANTHER" id="PTHR23542:SF1">
    <property type="entry name" value="MAJOR FACILITATOR SUPERFAMILY (MFS) PROFILE DOMAIN-CONTAINING PROTEIN"/>
    <property type="match status" value="1"/>
</dbReference>
<feature type="transmembrane region" description="Helical" evidence="5">
    <location>
        <begin position="335"/>
        <end position="357"/>
    </location>
</feature>